<dbReference type="EMBL" id="AOGK01000022">
    <property type="protein sequence ID" value="MDG5977557.1"/>
    <property type="molecule type" value="Genomic_DNA"/>
</dbReference>
<proteinExistence type="predicted"/>
<evidence type="ECO:0000313" key="6">
    <source>
        <dbReference type="Proteomes" id="UP001152876"/>
    </source>
</evidence>
<evidence type="ECO:0000256" key="1">
    <source>
        <dbReference type="ARBA" id="ARBA00005189"/>
    </source>
</evidence>
<dbReference type="Proteomes" id="UP001152876">
    <property type="component" value="Unassembled WGS sequence"/>
</dbReference>
<dbReference type="PANTHER" id="PTHR10434">
    <property type="entry name" value="1-ACYL-SN-GLYCEROL-3-PHOSPHATE ACYLTRANSFERASE"/>
    <property type="match status" value="1"/>
</dbReference>
<dbReference type="AlphaFoldDB" id="A0A9X4NUB0"/>
<dbReference type="Pfam" id="PF01553">
    <property type="entry name" value="Acyltransferase"/>
    <property type="match status" value="1"/>
</dbReference>
<dbReference type="InterPro" id="IPR002123">
    <property type="entry name" value="Plipid/glycerol_acylTrfase"/>
</dbReference>
<feature type="domain" description="Phospholipid/glycerol acyltransferase" evidence="4">
    <location>
        <begin position="72"/>
        <end position="184"/>
    </location>
</feature>
<name>A0A9X4NUB0_9BURK</name>
<reference evidence="5" key="1">
    <citation type="submission" date="2013-01" db="EMBL/GenBank/DDBJ databases">
        <title>Genome draft of Hydrogenophaga taeniospiralis 2K1.</title>
        <authorList>
            <person name="Gomila M."/>
            <person name="Lalucat J."/>
        </authorList>
    </citation>
    <scope>NUCLEOTIDE SEQUENCE</scope>
    <source>
        <strain evidence="5">CCUG 15921</strain>
    </source>
</reference>
<accession>A0A9X4NUB0</accession>
<protein>
    <submittedName>
        <fullName evidence="5">Phospholipid/glycerol acyltransferase</fullName>
    </submittedName>
</protein>
<dbReference type="PANTHER" id="PTHR10434:SF11">
    <property type="entry name" value="1-ACYL-SN-GLYCEROL-3-PHOSPHATE ACYLTRANSFERASE"/>
    <property type="match status" value="1"/>
</dbReference>
<evidence type="ECO:0000313" key="5">
    <source>
        <dbReference type="EMBL" id="MDG5977557.1"/>
    </source>
</evidence>
<evidence type="ECO:0000256" key="2">
    <source>
        <dbReference type="ARBA" id="ARBA00022679"/>
    </source>
</evidence>
<dbReference type="SUPFAM" id="SSF69593">
    <property type="entry name" value="Glycerol-3-phosphate (1)-acyltransferase"/>
    <property type="match status" value="1"/>
</dbReference>
<evidence type="ECO:0000256" key="3">
    <source>
        <dbReference type="ARBA" id="ARBA00023315"/>
    </source>
</evidence>
<dbReference type="RefSeq" id="WP_245637996.1">
    <property type="nucleotide sequence ID" value="NZ_AOGK01000022.1"/>
</dbReference>
<keyword evidence="3 5" id="KW-0012">Acyltransferase</keyword>
<comment type="pathway">
    <text evidence="1">Lipid metabolism.</text>
</comment>
<evidence type="ECO:0000259" key="4">
    <source>
        <dbReference type="SMART" id="SM00563"/>
    </source>
</evidence>
<dbReference type="CDD" id="cd07989">
    <property type="entry name" value="LPLAT_AGPAT-like"/>
    <property type="match status" value="1"/>
</dbReference>
<comment type="caution">
    <text evidence="5">The sequence shown here is derived from an EMBL/GenBank/DDBJ whole genome shotgun (WGS) entry which is preliminary data.</text>
</comment>
<dbReference type="GO" id="GO:0006654">
    <property type="term" value="P:phosphatidic acid biosynthetic process"/>
    <property type="evidence" value="ECO:0007669"/>
    <property type="project" value="TreeGrafter"/>
</dbReference>
<keyword evidence="6" id="KW-1185">Reference proteome</keyword>
<organism evidence="5 6">
    <name type="scientific">Hydrogenophaga taeniospiralis CCUG 15921</name>
    <dbReference type="NCBI Taxonomy" id="1281780"/>
    <lineage>
        <taxon>Bacteria</taxon>
        <taxon>Pseudomonadati</taxon>
        <taxon>Pseudomonadota</taxon>
        <taxon>Betaproteobacteria</taxon>
        <taxon>Burkholderiales</taxon>
        <taxon>Comamonadaceae</taxon>
        <taxon>Hydrogenophaga</taxon>
    </lineage>
</organism>
<sequence>MSAARASPLVAAWRAVRALAHVLGGLWTIRSEFGRLTPAQCELLVREWSRQMLRIMGVELVVRGTPPERGPVLLVANHISWLDILVMNAAQPARFVSKADVKHWPVLGALITGAGTLYIERESRRDAMRVVHQMAERLRAHDTIAVFPEGTTGDGRTLLPFHANLFQAAISANAPVLPVALGFVDGASGQRSDAPLFIGDTSLLASLWSTLRARGLQAVVHYGEPQRFQGRDRRTWAQDMRAEVARLLGL</sequence>
<dbReference type="SMART" id="SM00563">
    <property type="entry name" value="PlsC"/>
    <property type="match status" value="1"/>
</dbReference>
<gene>
    <name evidence="5" type="ORF">H010_20034</name>
</gene>
<keyword evidence="2" id="KW-0808">Transferase</keyword>
<dbReference type="GO" id="GO:0003841">
    <property type="term" value="F:1-acylglycerol-3-phosphate O-acyltransferase activity"/>
    <property type="evidence" value="ECO:0007669"/>
    <property type="project" value="TreeGrafter"/>
</dbReference>